<dbReference type="Proteomes" id="UP000328092">
    <property type="component" value="Unassembled WGS sequence"/>
</dbReference>
<organism evidence="1 2">
    <name type="scientific">Bradyrhizobium ivorense</name>
    <dbReference type="NCBI Taxonomy" id="2511166"/>
    <lineage>
        <taxon>Bacteria</taxon>
        <taxon>Pseudomonadati</taxon>
        <taxon>Pseudomonadota</taxon>
        <taxon>Alphaproteobacteria</taxon>
        <taxon>Hyphomicrobiales</taxon>
        <taxon>Nitrobacteraceae</taxon>
        <taxon>Bradyrhizobium</taxon>
    </lineage>
</organism>
<dbReference type="InterPro" id="IPR053716">
    <property type="entry name" value="Flag_assembly_chemotaxis_eff"/>
</dbReference>
<dbReference type="Pfam" id="PF07321">
    <property type="entry name" value="YscO"/>
    <property type="match status" value="1"/>
</dbReference>
<gene>
    <name evidence="1" type="ORF">CI1B_32340</name>
</gene>
<evidence type="ECO:0000313" key="1">
    <source>
        <dbReference type="EMBL" id="VIO70580.1"/>
    </source>
</evidence>
<accession>A0A508T8I4</accession>
<dbReference type="InterPro" id="IPR009929">
    <property type="entry name" value="T3SS_YscO"/>
</dbReference>
<sequence>MRGMISNAVPRLLQLRKLRHHRQQDILRARELALESAAAAVEAAAENHRAWRRKRLRLEAELYDSVIGQAVALGALIGLKAKTTSLHDQDQLLEKDIEKAVAQADQARLARDEARNVVRQTGKQFDKCEHLARALRDADMRRPEQVCENRAGVNTSQAGSALAFEEFQGCES</sequence>
<reference evidence="1" key="1">
    <citation type="submission" date="2019-02" db="EMBL/GenBank/DDBJ databases">
        <authorList>
            <person name="Pothier F.J."/>
        </authorList>
    </citation>
    <scope>NUCLEOTIDE SEQUENCE</scope>
    <source>
        <strain evidence="1">CI-1B</strain>
    </source>
</reference>
<dbReference type="OrthoDB" id="8253370at2"/>
<dbReference type="AlphaFoldDB" id="A0A508T8I4"/>
<proteinExistence type="predicted"/>
<keyword evidence="2" id="KW-1185">Reference proteome</keyword>
<dbReference type="EMBL" id="CAADFC020000011">
    <property type="protein sequence ID" value="VIO70580.1"/>
    <property type="molecule type" value="Genomic_DNA"/>
</dbReference>
<evidence type="ECO:0000313" key="2">
    <source>
        <dbReference type="Proteomes" id="UP000328092"/>
    </source>
</evidence>
<name>A0A508T8I4_9BRAD</name>
<comment type="caution">
    <text evidence="1">The sequence shown here is derived from an EMBL/GenBank/DDBJ whole genome shotgun (WGS) entry which is preliminary data.</text>
</comment>
<protein>
    <submittedName>
        <fullName evidence="1">Uncharacterized protein</fullName>
    </submittedName>
</protein>
<dbReference type="RefSeq" id="WP_139860342.1">
    <property type="nucleotide sequence ID" value="NZ_CAADFC020000011.1"/>
</dbReference>
<dbReference type="Gene3D" id="1.10.287.1700">
    <property type="match status" value="1"/>
</dbReference>